<dbReference type="Gene3D" id="1.10.357.10">
    <property type="entry name" value="Tetracycline Repressor, domain 2"/>
    <property type="match status" value="1"/>
</dbReference>
<name>A0A8J4E951_9ACTN</name>
<sequence length="185" mass="19483">MKNGDADRKALIADAAIDVLGRDGLRALTHRAVDTRAGLPQGTCSYHHRTRRSLLAAALNRIAHLDRADMVDAPADHVPADRVEAAVQVLGRWLGPGRVRSRARLVLMLDAEARRDLGDEAERLAGDFVAGATATIGDAGRARLLVALLDGIVADDLIRGGDVPPPVADLRARVAAAFGAARGLS</sequence>
<keyword evidence="5" id="KW-1185">Reference proteome</keyword>
<dbReference type="GO" id="GO:0003677">
    <property type="term" value="F:DNA binding"/>
    <property type="evidence" value="ECO:0007669"/>
    <property type="project" value="UniProtKB-UniRule"/>
</dbReference>
<protein>
    <recommendedName>
        <fullName evidence="3">HTH tetR-type domain-containing protein</fullName>
    </recommendedName>
</protein>
<gene>
    <name evidence="4" type="ORF">Voc01_008550</name>
</gene>
<dbReference type="InterPro" id="IPR041583">
    <property type="entry name" value="TetR_C_31"/>
</dbReference>
<dbReference type="EMBL" id="BOPH01000011">
    <property type="protein sequence ID" value="GIJ65938.1"/>
    <property type="molecule type" value="Genomic_DNA"/>
</dbReference>
<evidence type="ECO:0000313" key="4">
    <source>
        <dbReference type="EMBL" id="GIJ65938.1"/>
    </source>
</evidence>
<dbReference type="InterPro" id="IPR001647">
    <property type="entry name" value="HTH_TetR"/>
</dbReference>
<feature type="domain" description="HTH tetR-type" evidence="3">
    <location>
        <begin position="6"/>
        <end position="66"/>
    </location>
</feature>
<keyword evidence="1 2" id="KW-0238">DNA-binding</keyword>
<dbReference type="PROSITE" id="PS50977">
    <property type="entry name" value="HTH_TETR_2"/>
    <property type="match status" value="1"/>
</dbReference>
<evidence type="ECO:0000259" key="3">
    <source>
        <dbReference type="PROSITE" id="PS50977"/>
    </source>
</evidence>
<dbReference type="SUPFAM" id="SSF46689">
    <property type="entry name" value="Homeodomain-like"/>
    <property type="match status" value="1"/>
</dbReference>
<reference evidence="4" key="1">
    <citation type="submission" date="2021-01" db="EMBL/GenBank/DDBJ databases">
        <title>Whole genome shotgun sequence of Virgisporangium ochraceum NBRC 16418.</title>
        <authorList>
            <person name="Komaki H."/>
            <person name="Tamura T."/>
        </authorList>
    </citation>
    <scope>NUCLEOTIDE SEQUENCE</scope>
    <source>
        <strain evidence="4">NBRC 16418</strain>
    </source>
</reference>
<dbReference type="AlphaFoldDB" id="A0A8J4E951"/>
<dbReference type="InterPro" id="IPR009057">
    <property type="entry name" value="Homeodomain-like_sf"/>
</dbReference>
<feature type="DNA-binding region" description="H-T-H motif" evidence="2">
    <location>
        <begin position="29"/>
        <end position="48"/>
    </location>
</feature>
<dbReference type="RefSeq" id="WP_203925935.1">
    <property type="nucleotide sequence ID" value="NZ_BOPH01000011.1"/>
</dbReference>
<dbReference type="Pfam" id="PF17940">
    <property type="entry name" value="TetR_C_31"/>
    <property type="match status" value="1"/>
</dbReference>
<evidence type="ECO:0000256" key="2">
    <source>
        <dbReference type="PROSITE-ProRule" id="PRU00335"/>
    </source>
</evidence>
<accession>A0A8J4E951</accession>
<proteinExistence type="predicted"/>
<evidence type="ECO:0000313" key="5">
    <source>
        <dbReference type="Proteomes" id="UP000635606"/>
    </source>
</evidence>
<dbReference type="Proteomes" id="UP000635606">
    <property type="component" value="Unassembled WGS sequence"/>
</dbReference>
<evidence type="ECO:0000256" key="1">
    <source>
        <dbReference type="ARBA" id="ARBA00023125"/>
    </source>
</evidence>
<organism evidence="4 5">
    <name type="scientific">Virgisporangium ochraceum</name>
    <dbReference type="NCBI Taxonomy" id="65505"/>
    <lineage>
        <taxon>Bacteria</taxon>
        <taxon>Bacillati</taxon>
        <taxon>Actinomycetota</taxon>
        <taxon>Actinomycetes</taxon>
        <taxon>Micromonosporales</taxon>
        <taxon>Micromonosporaceae</taxon>
        <taxon>Virgisporangium</taxon>
    </lineage>
</organism>
<comment type="caution">
    <text evidence="4">The sequence shown here is derived from an EMBL/GenBank/DDBJ whole genome shotgun (WGS) entry which is preliminary data.</text>
</comment>